<dbReference type="PANTHER" id="PTHR22811">
    <property type="entry name" value="TRANSMEMBRANE EMP24 DOMAIN-CONTAINING PROTEIN"/>
    <property type="match status" value="1"/>
</dbReference>
<keyword evidence="4" id="KW-0732">Signal</keyword>
<feature type="compositionally biased region" description="Polar residues" evidence="7">
    <location>
        <begin position="811"/>
        <end position="821"/>
    </location>
</feature>
<dbReference type="GO" id="GO:0016020">
    <property type="term" value="C:membrane"/>
    <property type="evidence" value="ECO:0007669"/>
    <property type="project" value="UniProtKB-SubCell"/>
</dbReference>
<comment type="caution">
    <text evidence="10">The sequence shown here is derived from an EMBL/GenBank/DDBJ whole genome shotgun (WGS) entry which is preliminary data.</text>
</comment>
<dbReference type="PROSITE" id="PS50866">
    <property type="entry name" value="GOLD"/>
    <property type="match status" value="1"/>
</dbReference>
<feature type="compositionally biased region" description="Low complexity" evidence="7">
    <location>
        <begin position="634"/>
        <end position="645"/>
    </location>
</feature>
<dbReference type="InterPro" id="IPR009038">
    <property type="entry name" value="GOLD_dom"/>
</dbReference>
<feature type="compositionally biased region" description="Basic and acidic residues" evidence="7">
    <location>
        <begin position="522"/>
        <end position="532"/>
    </location>
</feature>
<evidence type="ECO:0000256" key="2">
    <source>
        <dbReference type="ARBA" id="ARBA00007104"/>
    </source>
</evidence>
<feature type="region of interest" description="Disordered" evidence="7">
    <location>
        <begin position="1"/>
        <end position="22"/>
    </location>
</feature>
<feature type="region of interest" description="Disordered" evidence="7">
    <location>
        <begin position="1127"/>
        <end position="1147"/>
    </location>
</feature>
<evidence type="ECO:0000313" key="10">
    <source>
        <dbReference type="EMBL" id="GMG22591.1"/>
    </source>
</evidence>
<keyword evidence="6 8" id="KW-0472">Membrane</keyword>
<feature type="compositionally biased region" description="Basic and acidic residues" evidence="7">
    <location>
        <begin position="750"/>
        <end position="761"/>
    </location>
</feature>
<feature type="compositionally biased region" description="Polar residues" evidence="7">
    <location>
        <begin position="1069"/>
        <end position="1082"/>
    </location>
</feature>
<feature type="compositionally biased region" description="Polar residues" evidence="7">
    <location>
        <begin position="552"/>
        <end position="569"/>
    </location>
</feature>
<feature type="compositionally biased region" description="Basic and acidic residues" evidence="7">
    <location>
        <begin position="670"/>
        <end position="683"/>
    </location>
</feature>
<feature type="compositionally biased region" description="Basic and acidic residues" evidence="7">
    <location>
        <begin position="881"/>
        <end position="894"/>
    </location>
</feature>
<evidence type="ECO:0000256" key="1">
    <source>
        <dbReference type="ARBA" id="ARBA00004479"/>
    </source>
</evidence>
<feature type="compositionally biased region" description="Basic and acidic residues" evidence="7">
    <location>
        <begin position="1007"/>
        <end position="1016"/>
    </location>
</feature>
<dbReference type="InterPro" id="IPR015720">
    <property type="entry name" value="Emp24-like"/>
</dbReference>
<feature type="region of interest" description="Disordered" evidence="7">
    <location>
        <begin position="748"/>
        <end position="767"/>
    </location>
</feature>
<evidence type="ECO:0000256" key="8">
    <source>
        <dbReference type="SAM" id="Phobius"/>
    </source>
</evidence>
<evidence type="ECO:0000313" key="11">
    <source>
        <dbReference type="Proteomes" id="UP001165205"/>
    </source>
</evidence>
<feature type="compositionally biased region" description="Polar residues" evidence="7">
    <location>
        <begin position="686"/>
        <end position="695"/>
    </location>
</feature>
<feature type="compositionally biased region" description="Low complexity" evidence="7">
    <location>
        <begin position="462"/>
        <end position="489"/>
    </location>
</feature>
<evidence type="ECO:0000256" key="6">
    <source>
        <dbReference type="ARBA" id="ARBA00023136"/>
    </source>
</evidence>
<feature type="domain" description="GOLD" evidence="9">
    <location>
        <begin position="1211"/>
        <end position="1316"/>
    </location>
</feature>
<feature type="region of interest" description="Disordered" evidence="7">
    <location>
        <begin position="772"/>
        <end position="1088"/>
    </location>
</feature>
<feature type="transmembrane region" description="Helical" evidence="8">
    <location>
        <begin position="1376"/>
        <end position="1396"/>
    </location>
</feature>
<feature type="compositionally biased region" description="Basic and acidic residues" evidence="7">
    <location>
        <begin position="419"/>
        <end position="429"/>
    </location>
</feature>
<reference evidence="10" key="1">
    <citation type="submission" date="2023-04" db="EMBL/GenBank/DDBJ databases">
        <title>Aspergillus oryzae NBRC 4228.</title>
        <authorList>
            <person name="Ichikawa N."/>
            <person name="Sato H."/>
            <person name="Tonouchi N."/>
        </authorList>
    </citation>
    <scope>NUCLEOTIDE SEQUENCE</scope>
    <source>
        <strain evidence="10">NBRC 4228</strain>
    </source>
</reference>
<keyword evidence="3 8" id="KW-0812">Transmembrane</keyword>
<dbReference type="Pfam" id="PF01105">
    <property type="entry name" value="EMP24_GP25L"/>
    <property type="match status" value="1"/>
</dbReference>
<feature type="region of interest" description="Disordered" evidence="7">
    <location>
        <begin position="367"/>
        <end position="696"/>
    </location>
</feature>
<feature type="compositionally biased region" description="Polar residues" evidence="7">
    <location>
        <begin position="578"/>
        <end position="592"/>
    </location>
</feature>
<name>A0AAN4Y5A5_ASPOZ</name>
<feature type="compositionally biased region" description="Pro residues" evidence="7">
    <location>
        <begin position="1025"/>
        <end position="1035"/>
    </location>
</feature>
<evidence type="ECO:0000259" key="9">
    <source>
        <dbReference type="PROSITE" id="PS50866"/>
    </source>
</evidence>
<feature type="compositionally biased region" description="Low complexity" evidence="7">
    <location>
        <begin position="843"/>
        <end position="868"/>
    </location>
</feature>
<comment type="similarity">
    <text evidence="2">Belongs to the EMP24/GP25L family.</text>
</comment>
<dbReference type="SMART" id="SM01190">
    <property type="entry name" value="EMP24_GP25L"/>
    <property type="match status" value="1"/>
</dbReference>
<dbReference type="EMBL" id="BSYA01000001">
    <property type="protein sequence ID" value="GMG22591.1"/>
    <property type="molecule type" value="Genomic_DNA"/>
</dbReference>
<feature type="compositionally biased region" description="Acidic residues" evidence="7">
    <location>
        <begin position="995"/>
        <end position="1006"/>
    </location>
</feature>
<gene>
    <name evidence="10" type="ORF">Aory04_000020700</name>
</gene>
<accession>A0AAN4Y5A5</accession>
<feature type="compositionally biased region" description="Polar residues" evidence="7">
    <location>
        <begin position="657"/>
        <end position="666"/>
    </location>
</feature>
<keyword evidence="5 8" id="KW-1133">Transmembrane helix</keyword>
<evidence type="ECO:0000256" key="5">
    <source>
        <dbReference type="ARBA" id="ARBA00022989"/>
    </source>
</evidence>
<evidence type="ECO:0000256" key="3">
    <source>
        <dbReference type="ARBA" id="ARBA00022692"/>
    </source>
</evidence>
<feature type="region of interest" description="Disordered" evidence="7">
    <location>
        <begin position="218"/>
        <end position="238"/>
    </location>
</feature>
<feature type="compositionally biased region" description="Polar residues" evidence="7">
    <location>
        <begin position="788"/>
        <end position="801"/>
    </location>
</feature>
<dbReference type="Proteomes" id="UP001165205">
    <property type="component" value="Unassembled WGS sequence"/>
</dbReference>
<protein>
    <submittedName>
        <fullName evidence="10">Unnamed protein product</fullName>
    </submittedName>
</protein>
<feature type="compositionally biased region" description="Low complexity" evidence="7">
    <location>
        <begin position="367"/>
        <end position="383"/>
    </location>
</feature>
<sequence>MSSDSLSRIHMSPPAAKPPPSFIASSSAAQIITTDQEFNTADFVAEEGGDSDAKAIVTPEALAALNGFLDHILFNILAAAKSTQLACIRPAVADVLKPRLANQVVSAADEELSEYMGGPEEEEFQFRRGMSQNGDFDLIRSWKLTRLRCMVYTRLGDMEEDDEEEYIAQNGLDDDGSVSPRFSMHVGNITPAAAIFLTSIIEHLGEQALVIAGETARSRLSAKPSDGPEEAESGGERSTINRLIVEDLDMEKLALNPTMGRLWRTWRRYTRSPMLSRVVSRESIRRRATVGPSSCRKSSGVTDDELPQRPVIEIPKEIDPASVALPEGDHDVEEIEGFTSDGEGAEIVQTMQAVVAHKVRPHSLMVLTLPSPRSPTSPITPLSAKFTRHVRAKSLPDTTPPESAETDQTADRPSPTASDEQKPLETMYEHEEDDEPPKAKAESKVSEADPLPEESLEQDKMATSSQSAVSVEVESSQASSTSGSSTSLSDRFQTDSDTEVIEGQGMCEKPKLAPIQRPKRVCSRDANRENDRSTTATRVISERAMPTVVDDPSQTQGGNSTPAQPTISHDVSKDPDTNKPSTESSAPQTRTSTDLEEKISRPPSTSGESVYSDRSRTRHRPSPLVGISHHRYGRSSSGVSSISSVTERAAVQRVIRPSTSAASSVYSRPRRSDSFSSQREKRPVTAGSTTSQVSSRLKGLIGLQVDSVSIRLRNSSETNRFAEEPYDDTTGLDELIRSEETLHYTLTPKNMREIEEPDSPRWRVRSSTADLAEFLKNSAPPGEEVPRPSTSHTSSRGTINTPKYKAIEIPSTATSQQSSDPEQAADRKPNTGSSSDYDHSIKSTGPSSPLSTQPTQSPRSPSSTVRSGPKLEARSAASSKADQDRTTELIDFIREGPPTAGARRIPRAVAPFRDTMDSDELNSLETGLSENNAPSVSSTQDGSMLTSVGSRTGLLETGNRTTVHPTAAQHMPTAPVDDPRPVRKQRRVPDPYAIDSDDDEDLDELLDDPKPKREEESLIDFLRNVPPPESEPSPQPMAVNTMPPKSSSGAFGMKARLLRNASGDKVPTTKLSKASLRQQQDSYAAAPSNYSVKVGAERSRGAMYGTSSLPSVTDRQTETSALAEFLRTTGPPEPPAPRASSSLASKGRESGLPSFVVNFQDLTVDHSDNLASTMGTSQPTLRSILGILFLCLIQISAALKFDLPAVSGKNERCIRNFVFKDQLVVVTAIVSGQKGDGQKVNIHIESGADSLIVLSGNQIKDALGNDHGRPRDVVGETRQTFTSSEDTAFDVCFENKLEGRSGVANPYRSIELDVDIGADARDWSSIQDHEKLKPLETDLRRIEEMVQEIVSEMEYLRAREQKLRDTNESTNERVKWFAFGTMGMLIGLGVWQVIYLRAYFRYVSLVADGYDSTDGFGYLQIQASYLDGPCFEVPGLSGKALCIVVSLFS</sequence>
<comment type="subcellular location">
    <subcellularLocation>
        <location evidence="1">Membrane</location>
        <topology evidence="1">Single-pass type I membrane protein</topology>
    </subcellularLocation>
</comment>
<feature type="compositionally biased region" description="Basic and acidic residues" evidence="7">
    <location>
        <begin position="436"/>
        <end position="447"/>
    </location>
</feature>
<proteinExistence type="inferred from homology"/>
<evidence type="ECO:0000256" key="7">
    <source>
        <dbReference type="SAM" id="MobiDB-lite"/>
    </source>
</evidence>
<feature type="compositionally biased region" description="Polar residues" evidence="7">
    <location>
        <begin position="923"/>
        <end position="950"/>
    </location>
</feature>
<evidence type="ECO:0000256" key="4">
    <source>
        <dbReference type="ARBA" id="ARBA00022729"/>
    </source>
</evidence>
<organism evidence="10 11">
    <name type="scientific">Aspergillus oryzae</name>
    <name type="common">Yellow koji mold</name>
    <dbReference type="NCBI Taxonomy" id="5062"/>
    <lineage>
        <taxon>Eukaryota</taxon>
        <taxon>Fungi</taxon>
        <taxon>Dikarya</taxon>
        <taxon>Ascomycota</taxon>
        <taxon>Pezizomycotina</taxon>
        <taxon>Eurotiomycetes</taxon>
        <taxon>Eurotiomycetidae</taxon>
        <taxon>Eurotiales</taxon>
        <taxon>Aspergillaceae</taxon>
        <taxon>Aspergillus</taxon>
        <taxon>Aspergillus subgen. Circumdati</taxon>
    </lineage>
</organism>